<organism evidence="1 2">
    <name type="scientific">Hoeflea marina</name>
    <dbReference type="NCBI Taxonomy" id="274592"/>
    <lineage>
        <taxon>Bacteria</taxon>
        <taxon>Pseudomonadati</taxon>
        <taxon>Pseudomonadota</taxon>
        <taxon>Alphaproteobacteria</taxon>
        <taxon>Hyphomicrobiales</taxon>
        <taxon>Rhizobiaceae</taxon>
        <taxon>Hoeflea</taxon>
    </lineage>
</organism>
<gene>
    <name evidence="1" type="ORF">DFR52_10948</name>
</gene>
<reference evidence="1 2" key="1">
    <citation type="submission" date="2018-05" db="EMBL/GenBank/DDBJ databases">
        <title>Genomic Encyclopedia of Type Strains, Phase IV (KMG-IV): sequencing the most valuable type-strain genomes for metagenomic binning, comparative biology and taxonomic classification.</title>
        <authorList>
            <person name="Goeker M."/>
        </authorList>
    </citation>
    <scope>NUCLEOTIDE SEQUENCE [LARGE SCALE GENOMIC DNA]</scope>
    <source>
        <strain evidence="1 2">DSM 16791</strain>
    </source>
</reference>
<protein>
    <submittedName>
        <fullName evidence="1">Uncharacterized protein</fullName>
    </submittedName>
</protein>
<dbReference type="EMBL" id="QGTR01000009">
    <property type="protein sequence ID" value="PWV95652.1"/>
    <property type="molecule type" value="Genomic_DNA"/>
</dbReference>
<keyword evidence="2" id="KW-1185">Reference proteome</keyword>
<dbReference type="AlphaFoldDB" id="A0A317PDX7"/>
<proteinExistence type="predicted"/>
<name>A0A317PDX7_9HYPH</name>
<sequence length="95" mass="10042">MIGAFVNPLARGAHGVAGRARAIKDWTRAALGLAEEAVVSVNELSCHLPGCPPKETVILVMHQGETRQASIHKSMLEVTQDDIVPAFHGCTDGAN</sequence>
<evidence type="ECO:0000313" key="1">
    <source>
        <dbReference type="EMBL" id="PWV95652.1"/>
    </source>
</evidence>
<dbReference type="Proteomes" id="UP000246352">
    <property type="component" value="Unassembled WGS sequence"/>
</dbReference>
<dbReference type="OrthoDB" id="7067390at2"/>
<dbReference type="RefSeq" id="WP_110034474.1">
    <property type="nucleotide sequence ID" value="NZ_QGTR01000009.1"/>
</dbReference>
<comment type="caution">
    <text evidence="1">The sequence shown here is derived from an EMBL/GenBank/DDBJ whole genome shotgun (WGS) entry which is preliminary data.</text>
</comment>
<evidence type="ECO:0000313" key="2">
    <source>
        <dbReference type="Proteomes" id="UP000246352"/>
    </source>
</evidence>
<accession>A0A317PDX7</accession>